<dbReference type="Pfam" id="PF00589">
    <property type="entry name" value="Phage_integrase"/>
    <property type="match status" value="1"/>
</dbReference>
<dbReference type="OrthoDB" id="9785687at2"/>
<dbReference type="InterPro" id="IPR013762">
    <property type="entry name" value="Integrase-like_cat_sf"/>
</dbReference>
<accession>A0A2A7MD00</accession>
<reference evidence="7" key="2">
    <citation type="submission" date="2022-10" db="EMBL/GenBank/DDBJ databases">
        <authorList>
            <person name="Aires J."/>
            <person name="Mesa V."/>
        </authorList>
    </citation>
    <scope>NUCLEOTIDE SEQUENCE</scope>
    <source>
        <strain evidence="7">Clostridium neonatale JD116</strain>
    </source>
</reference>
<dbReference type="GO" id="GO:0003677">
    <property type="term" value="F:DNA binding"/>
    <property type="evidence" value="ECO:0007669"/>
    <property type="project" value="UniProtKB-UniRule"/>
</dbReference>
<organism evidence="8 9">
    <name type="scientific">Clostridium neonatale</name>
    <dbReference type="NCBI Taxonomy" id="137838"/>
    <lineage>
        <taxon>Bacteria</taxon>
        <taxon>Bacillati</taxon>
        <taxon>Bacillota</taxon>
        <taxon>Clostridia</taxon>
        <taxon>Eubacteriales</taxon>
        <taxon>Clostridiaceae</taxon>
        <taxon>Clostridium</taxon>
    </lineage>
</organism>
<dbReference type="InterPro" id="IPR044068">
    <property type="entry name" value="CB"/>
</dbReference>
<dbReference type="GO" id="GO:0015074">
    <property type="term" value="P:DNA integration"/>
    <property type="evidence" value="ECO:0007669"/>
    <property type="project" value="InterPro"/>
</dbReference>
<dbReference type="InterPro" id="IPR002104">
    <property type="entry name" value="Integrase_catalytic"/>
</dbReference>
<dbReference type="Gene3D" id="1.10.443.10">
    <property type="entry name" value="Intergrase catalytic core"/>
    <property type="match status" value="1"/>
</dbReference>
<dbReference type="PROSITE" id="PS51898">
    <property type="entry name" value="TYR_RECOMBINASE"/>
    <property type="match status" value="1"/>
</dbReference>
<comment type="similarity">
    <text evidence="1">Belongs to the 'phage' integrase family.</text>
</comment>
<dbReference type="EMBL" id="PDCJ01000003">
    <property type="protein sequence ID" value="PEG29634.1"/>
    <property type="molecule type" value="Genomic_DNA"/>
</dbReference>
<keyword evidence="2 4" id="KW-0238">DNA-binding</keyword>
<dbReference type="CDD" id="cd01189">
    <property type="entry name" value="INT_ICEBs1_C_like"/>
    <property type="match status" value="1"/>
</dbReference>
<dbReference type="InterPro" id="IPR011010">
    <property type="entry name" value="DNA_brk_join_enz"/>
</dbReference>
<feature type="domain" description="Core-binding (CB)" evidence="6">
    <location>
        <begin position="57"/>
        <end position="144"/>
    </location>
</feature>
<feature type="domain" description="Tyr recombinase" evidence="5">
    <location>
        <begin position="172"/>
        <end position="378"/>
    </location>
</feature>
<dbReference type="STRING" id="137838.GCA_001458595_00580"/>
<dbReference type="InterPro" id="IPR010998">
    <property type="entry name" value="Integrase_recombinase_N"/>
</dbReference>
<dbReference type="Proteomes" id="UP001189143">
    <property type="component" value="Unassembled WGS sequence"/>
</dbReference>
<gene>
    <name evidence="7" type="ORF">CNEO2_150071</name>
    <name evidence="8" type="ORF">CQ394_16995</name>
</gene>
<dbReference type="AlphaFoldDB" id="A0A2A7MD00"/>
<dbReference type="InterPro" id="IPR050090">
    <property type="entry name" value="Tyrosine_recombinase_XerCD"/>
</dbReference>
<dbReference type="RefSeq" id="WP_058293534.1">
    <property type="nucleotide sequence ID" value="NZ_CAMRXC010000033.1"/>
</dbReference>
<dbReference type="SUPFAM" id="SSF56349">
    <property type="entry name" value="DNA breaking-rejoining enzymes"/>
    <property type="match status" value="1"/>
</dbReference>
<keyword evidence="9" id="KW-1185">Reference proteome</keyword>
<evidence type="ECO:0000256" key="2">
    <source>
        <dbReference type="ARBA" id="ARBA00023125"/>
    </source>
</evidence>
<evidence type="ECO:0000313" key="7">
    <source>
        <dbReference type="EMBL" id="CAI3546108.1"/>
    </source>
</evidence>
<dbReference type="PANTHER" id="PTHR30349:SF64">
    <property type="entry name" value="PROPHAGE INTEGRASE INTD-RELATED"/>
    <property type="match status" value="1"/>
</dbReference>
<comment type="caution">
    <text evidence="8">The sequence shown here is derived from an EMBL/GenBank/DDBJ whole genome shotgun (WGS) entry which is preliminary data.</text>
</comment>
<evidence type="ECO:0000259" key="5">
    <source>
        <dbReference type="PROSITE" id="PS51898"/>
    </source>
</evidence>
<sequence>MARTIYKKKIKNGKEYYFFRLRHKNLRKPKDIYSPTVEGLKEKIRSITRDLDNNIKQTKEYFDTAFTEWLFNIHFIKLKETSKNTYESIYRVHIKKCELSDIKVNDLCVADFQRYYNNLIKKGVTPYTVRQVHRLINPFIRYLYDNDIIIKNFARAIQLPKENEKTKLEKADRINPFTLEEQKKFIQIIKGNVYEVLFLTALYSGLRRGEILALTWDDINFDECYIDVNKTTSRIKSVSEEGRGESKSIVQTPKTKGSIRKVNIPISLVNVLRKYKIKQAETILKSNGIYQNNNLVFANRKGQYLSPSHVVGKLKEVLANNGMEERRFHDLRHTYATRLFELGESPKKVQTLLGHSNISITLNTYTHVLEDEKEKTVSKLENLFNEIEAK</sequence>
<reference evidence="8 9" key="1">
    <citation type="submission" date="2017-10" db="EMBL/GenBank/DDBJ databases">
        <title>Effective Description of Clostridium neonatale sp. nov. linked to necrotizing enterocolitis in neonates and a clarification of species assignable to the genus Clostridium (Prazmowski 1880) emend. Lawson and Rainey 2016.</title>
        <authorList>
            <person name="Bernard K."/>
            <person name="Burdz T."/>
            <person name="Wiebe D."/>
            <person name="Balcewich B."/>
            <person name="Alfa M."/>
            <person name="Bernier A.-M."/>
        </authorList>
    </citation>
    <scope>NUCLEOTIDE SEQUENCE [LARGE SCALE GENOMIC DNA]</scope>
    <source>
        <strain evidence="8 9">LCDC99A005</strain>
    </source>
</reference>
<dbReference type="Gene3D" id="1.10.150.130">
    <property type="match status" value="1"/>
</dbReference>
<keyword evidence="3" id="KW-0233">DNA recombination</keyword>
<protein>
    <submittedName>
        <fullName evidence="7 8">Integrase</fullName>
    </submittedName>
</protein>
<evidence type="ECO:0000259" key="6">
    <source>
        <dbReference type="PROSITE" id="PS51900"/>
    </source>
</evidence>
<evidence type="ECO:0000256" key="3">
    <source>
        <dbReference type="ARBA" id="ARBA00023172"/>
    </source>
</evidence>
<evidence type="ECO:0000313" key="8">
    <source>
        <dbReference type="EMBL" id="PEG29634.1"/>
    </source>
</evidence>
<dbReference type="GO" id="GO:0006310">
    <property type="term" value="P:DNA recombination"/>
    <property type="evidence" value="ECO:0007669"/>
    <property type="project" value="UniProtKB-KW"/>
</dbReference>
<dbReference type="EMBL" id="CAMTCP010000066">
    <property type="protein sequence ID" value="CAI3546108.1"/>
    <property type="molecule type" value="Genomic_DNA"/>
</dbReference>
<proteinExistence type="inferred from homology"/>
<evidence type="ECO:0000313" key="9">
    <source>
        <dbReference type="Proteomes" id="UP000220840"/>
    </source>
</evidence>
<evidence type="ECO:0000256" key="4">
    <source>
        <dbReference type="PROSITE-ProRule" id="PRU01248"/>
    </source>
</evidence>
<dbReference type="PANTHER" id="PTHR30349">
    <property type="entry name" value="PHAGE INTEGRASE-RELATED"/>
    <property type="match status" value="1"/>
</dbReference>
<name>A0A2A7MD00_9CLOT</name>
<evidence type="ECO:0000256" key="1">
    <source>
        <dbReference type="ARBA" id="ARBA00008857"/>
    </source>
</evidence>
<dbReference type="PROSITE" id="PS51900">
    <property type="entry name" value="CB"/>
    <property type="match status" value="1"/>
</dbReference>
<dbReference type="Proteomes" id="UP000220840">
    <property type="component" value="Unassembled WGS sequence"/>
</dbReference>